<dbReference type="Proteomes" id="UP000249799">
    <property type="component" value="Chromosome"/>
</dbReference>
<dbReference type="KEGG" id="bsed:DN745_13450"/>
<dbReference type="GO" id="GO:0005524">
    <property type="term" value="F:ATP binding"/>
    <property type="evidence" value="ECO:0007669"/>
    <property type="project" value="InterPro"/>
</dbReference>
<dbReference type="InterPro" id="IPR027417">
    <property type="entry name" value="P-loop_NTPase"/>
</dbReference>
<dbReference type="PROSITE" id="PS00211">
    <property type="entry name" value="ABC_TRANSPORTER_1"/>
    <property type="match status" value="1"/>
</dbReference>
<keyword evidence="1" id="KW-0175">Coiled coil</keyword>
<dbReference type="SMART" id="SM00382">
    <property type="entry name" value="AAA"/>
    <property type="match status" value="2"/>
</dbReference>
<dbReference type="Pfam" id="PF12848">
    <property type="entry name" value="ABC_tran_Xtn"/>
    <property type="match status" value="1"/>
</dbReference>
<evidence type="ECO:0000256" key="1">
    <source>
        <dbReference type="SAM" id="Coils"/>
    </source>
</evidence>
<dbReference type="Pfam" id="PF16326">
    <property type="entry name" value="ABC_tran_CTD"/>
    <property type="match status" value="1"/>
</dbReference>
<dbReference type="InterPro" id="IPR003439">
    <property type="entry name" value="ABC_transporter-like_ATP-bd"/>
</dbReference>
<dbReference type="InterPro" id="IPR032781">
    <property type="entry name" value="ABC_tran_Xtn"/>
</dbReference>
<dbReference type="SUPFAM" id="SSF52540">
    <property type="entry name" value="P-loop containing nucleoside triphosphate hydrolases"/>
    <property type="match status" value="2"/>
</dbReference>
<evidence type="ECO:0000313" key="3">
    <source>
        <dbReference type="EMBL" id="AWV90282.1"/>
    </source>
</evidence>
<dbReference type="OrthoDB" id="9808609at2"/>
<sequence>MNLLNVQNLSMSFGDHIIFDDVDFAIDEGEKVALMGPNGVGKTTLFRILIGKYQADAGTIAMQNDIRIGYLSQQTDLADDATPRDMVAQAVSEVRRLIDDYEKISASMADFDPSTQADVLDDAIMEQDRLRRRIEASGGWDWQRRVDEVLGRLGLAEYIDTPVKQLSGGQRRRVALAHTLIEVPDLLLMDEPTNHLDPDAVDWLESWLRQFPGGVLLITHDRYFLEQIADRIIEATPHGLYSHPGTYKEFITRKLKRIEVERTTKARQAKSLDDEHEWLQRGVKARARTSKSRLDEVERALSARRDTIEQHIDIPIANGPSMGPHLLSARGLYKGFVPQPADRDISPALLQHMPKQTLIEDVSISVVPGDKIGIVGPNGCGKSTLLKILTGQMRFDAGTIEVDEQTVIGYLDQSDAMEDAEMQVYEAFGESDYVWIGDTKFHKRDYLGRYLFDKPLLKSQVKTLSGGQRRRLRIAQVIAQNANLLVLDEPTNDLDIESLRALEEALTEYKGCLLVVSHDRYFLNTVCNSICAFEDRKLVRYWGNYDTYRAQRDTVAGVDPNVLQKPRASKNTSSKKSSKKASSSRPSSAPDEGPKKLSWKEQRRLEALEVEIEACEADIAKVEARLADPQLYAKDADKVAPLNRQHHELNARLEELFEEWQELEARRDVK</sequence>
<dbReference type="Pfam" id="PF00005">
    <property type="entry name" value="ABC_tran"/>
    <property type="match status" value="2"/>
</dbReference>
<dbReference type="InterPro" id="IPR037118">
    <property type="entry name" value="Val-tRNA_synth_C_sf"/>
</dbReference>
<dbReference type="InterPro" id="IPR003593">
    <property type="entry name" value="AAA+_ATPase"/>
</dbReference>
<organism evidence="3 4">
    <name type="scientific">Bradymonas sediminis</name>
    <dbReference type="NCBI Taxonomy" id="1548548"/>
    <lineage>
        <taxon>Bacteria</taxon>
        <taxon>Deltaproteobacteria</taxon>
        <taxon>Bradymonadales</taxon>
        <taxon>Bradymonadaceae</taxon>
        <taxon>Bradymonas</taxon>
    </lineage>
</organism>
<dbReference type="EMBL" id="CP030032">
    <property type="protein sequence ID" value="AWV90282.1"/>
    <property type="molecule type" value="Genomic_DNA"/>
</dbReference>
<name>A0A2Z4FMY2_9DELT</name>
<dbReference type="PROSITE" id="PS50893">
    <property type="entry name" value="ABC_TRANSPORTER_2"/>
    <property type="match status" value="2"/>
</dbReference>
<dbReference type="InterPro" id="IPR032524">
    <property type="entry name" value="ABC_tran_C"/>
</dbReference>
<dbReference type="InterPro" id="IPR051309">
    <property type="entry name" value="ABCF_ATPase"/>
</dbReference>
<proteinExistence type="predicted"/>
<dbReference type="RefSeq" id="WP_111335618.1">
    <property type="nucleotide sequence ID" value="NZ_CP030032.1"/>
</dbReference>
<dbReference type="AlphaFoldDB" id="A0A2Z4FMY2"/>
<feature type="compositionally biased region" description="Low complexity" evidence="2">
    <location>
        <begin position="569"/>
        <end position="589"/>
    </location>
</feature>
<gene>
    <name evidence="3" type="ORF">DN745_13450</name>
</gene>
<dbReference type="Gene3D" id="3.40.50.300">
    <property type="entry name" value="P-loop containing nucleotide triphosphate hydrolases"/>
    <property type="match status" value="2"/>
</dbReference>
<keyword evidence="4" id="KW-1185">Reference proteome</keyword>
<evidence type="ECO:0000313" key="4">
    <source>
        <dbReference type="Proteomes" id="UP000249799"/>
    </source>
</evidence>
<evidence type="ECO:0000256" key="2">
    <source>
        <dbReference type="SAM" id="MobiDB-lite"/>
    </source>
</evidence>
<dbReference type="GO" id="GO:0016887">
    <property type="term" value="F:ATP hydrolysis activity"/>
    <property type="evidence" value="ECO:0007669"/>
    <property type="project" value="InterPro"/>
</dbReference>
<feature type="region of interest" description="Disordered" evidence="2">
    <location>
        <begin position="557"/>
        <end position="598"/>
    </location>
</feature>
<reference evidence="3 4" key="1">
    <citation type="submission" date="2018-06" db="EMBL/GenBank/DDBJ databases">
        <title>Lujinxingia sediminis gen. nov. sp. nov., a new facultative anaerobic member of the class Deltaproteobacteria, and proposal of Lujinxingaceae fam. nov.</title>
        <authorList>
            <person name="Guo L.-Y."/>
            <person name="Li C.-M."/>
            <person name="Wang S."/>
            <person name="Du Z.-J."/>
        </authorList>
    </citation>
    <scope>NUCLEOTIDE SEQUENCE [LARGE SCALE GENOMIC DNA]</scope>
    <source>
        <strain evidence="3 4">FA350</strain>
    </source>
</reference>
<dbReference type="Gene3D" id="1.10.287.380">
    <property type="entry name" value="Valyl-tRNA synthetase, C-terminal domain"/>
    <property type="match status" value="1"/>
</dbReference>
<dbReference type="InterPro" id="IPR017871">
    <property type="entry name" value="ABC_transporter-like_CS"/>
</dbReference>
<dbReference type="FunFam" id="3.40.50.300:FF:000011">
    <property type="entry name" value="Putative ABC transporter ATP-binding component"/>
    <property type="match status" value="1"/>
</dbReference>
<protein>
    <submittedName>
        <fullName evidence="3">Uncharacterized protein</fullName>
    </submittedName>
</protein>
<dbReference type="GO" id="GO:0003677">
    <property type="term" value="F:DNA binding"/>
    <property type="evidence" value="ECO:0007669"/>
    <property type="project" value="InterPro"/>
</dbReference>
<feature type="coiled-coil region" evidence="1">
    <location>
        <begin position="605"/>
        <end position="666"/>
    </location>
</feature>
<accession>A0A2Z4FMY2</accession>
<dbReference type="PANTHER" id="PTHR42855:SF1">
    <property type="entry name" value="ABC TRANSPORTER DOMAIN-CONTAINING PROTEIN"/>
    <property type="match status" value="1"/>
</dbReference>
<dbReference type="PANTHER" id="PTHR42855">
    <property type="entry name" value="ABC TRANSPORTER ATP-BINDING SUBUNIT"/>
    <property type="match status" value="1"/>
</dbReference>
<dbReference type="CDD" id="cd03221">
    <property type="entry name" value="ABCF_EF-3"/>
    <property type="match status" value="2"/>
</dbReference>